<proteinExistence type="predicted"/>
<comment type="caution">
    <text evidence="1">The sequence shown here is derived from an EMBL/GenBank/DDBJ whole genome shotgun (WGS) entry which is preliminary data.</text>
</comment>
<name>A0ABN7UIW0_GIGMA</name>
<evidence type="ECO:0000313" key="2">
    <source>
        <dbReference type="Proteomes" id="UP000789901"/>
    </source>
</evidence>
<protein>
    <submittedName>
        <fullName evidence="1">35307_t:CDS:1</fullName>
    </submittedName>
</protein>
<organism evidence="1 2">
    <name type="scientific">Gigaspora margarita</name>
    <dbReference type="NCBI Taxonomy" id="4874"/>
    <lineage>
        <taxon>Eukaryota</taxon>
        <taxon>Fungi</taxon>
        <taxon>Fungi incertae sedis</taxon>
        <taxon>Mucoromycota</taxon>
        <taxon>Glomeromycotina</taxon>
        <taxon>Glomeromycetes</taxon>
        <taxon>Diversisporales</taxon>
        <taxon>Gigasporaceae</taxon>
        <taxon>Gigaspora</taxon>
    </lineage>
</organism>
<reference evidence="1 2" key="1">
    <citation type="submission" date="2021-06" db="EMBL/GenBank/DDBJ databases">
        <authorList>
            <person name="Kallberg Y."/>
            <person name="Tangrot J."/>
            <person name="Rosling A."/>
        </authorList>
    </citation>
    <scope>NUCLEOTIDE SEQUENCE [LARGE SCALE GENOMIC DNA]</scope>
    <source>
        <strain evidence="1 2">120-4 pot B 10/14</strain>
    </source>
</reference>
<sequence length="192" mass="21506">MKEFKQLLKLTTNIAKYKNIKSNVYKMDIEFIESFLVIIETYFFKEKMYKKDHIFYSVGKDKKRLFLASSKQASNTVIPALPLALNTKSGNIGIPLSVLDMTSSAPVESKQTMSSHALKLSLPTPSTRQQGTQPQYRSSYTCPGINNYKLGKESESMEVDLNLDIASAISTIELDSLPKTYSQVVSSSQTPQ</sequence>
<keyword evidence="2" id="KW-1185">Reference proteome</keyword>
<dbReference type="EMBL" id="CAJVQB010003043">
    <property type="protein sequence ID" value="CAG8595653.1"/>
    <property type="molecule type" value="Genomic_DNA"/>
</dbReference>
<evidence type="ECO:0000313" key="1">
    <source>
        <dbReference type="EMBL" id="CAG8595653.1"/>
    </source>
</evidence>
<gene>
    <name evidence="1" type="ORF">GMARGA_LOCUS6625</name>
</gene>
<dbReference type="Proteomes" id="UP000789901">
    <property type="component" value="Unassembled WGS sequence"/>
</dbReference>
<accession>A0ABN7UIW0</accession>